<reference evidence="5" key="1">
    <citation type="journal article" date="2002" name="Science">
        <title>The draft genome of Ciona intestinalis: insights into chordate and vertebrate origins.</title>
        <authorList>
            <person name="Dehal P."/>
            <person name="Satou Y."/>
            <person name="Campbell R.K."/>
            <person name="Chapman J."/>
            <person name="Degnan B."/>
            <person name="De Tomaso A."/>
            <person name="Davidson B."/>
            <person name="Di Gregorio A."/>
            <person name="Gelpke M."/>
            <person name="Goodstein D.M."/>
            <person name="Harafuji N."/>
            <person name="Hastings K.E."/>
            <person name="Ho I."/>
            <person name="Hotta K."/>
            <person name="Huang W."/>
            <person name="Kawashima T."/>
            <person name="Lemaire P."/>
            <person name="Martinez D."/>
            <person name="Meinertzhagen I.A."/>
            <person name="Necula S."/>
            <person name="Nonaka M."/>
            <person name="Putnam N."/>
            <person name="Rash S."/>
            <person name="Saiga H."/>
            <person name="Satake M."/>
            <person name="Terry A."/>
            <person name="Yamada L."/>
            <person name="Wang H.G."/>
            <person name="Awazu S."/>
            <person name="Azumi K."/>
            <person name="Boore J."/>
            <person name="Branno M."/>
            <person name="Chin-Bow S."/>
            <person name="DeSantis R."/>
            <person name="Doyle S."/>
            <person name="Francino P."/>
            <person name="Keys D.N."/>
            <person name="Haga S."/>
            <person name="Hayashi H."/>
            <person name="Hino K."/>
            <person name="Imai K.S."/>
            <person name="Inaba K."/>
            <person name="Kano S."/>
            <person name="Kobayashi K."/>
            <person name="Kobayashi M."/>
            <person name="Lee B.I."/>
            <person name="Makabe K.W."/>
            <person name="Manohar C."/>
            <person name="Matassi G."/>
            <person name="Medina M."/>
            <person name="Mochizuki Y."/>
            <person name="Mount S."/>
            <person name="Morishita T."/>
            <person name="Miura S."/>
            <person name="Nakayama A."/>
            <person name="Nishizaka S."/>
            <person name="Nomoto H."/>
            <person name="Ohta F."/>
            <person name="Oishi K."/>
            <person name="Rigoutsos I."/>
            <person name="Sano M."/>
            <person name="Sasaki A."/>
            <person name="Sasakura Y."/>
            <person name="Shoguchi E."/>
            <person name="Shin-i T."/>
            <person name="Spagnuolo A."/>
            <person name="Stainier D."/>
            <person name="Suzuki M.M."/>
            <person name="Tassy O."/>
            <person name="Takatori N."/>
            <person name="Tokuoka M."/>
            <person name="Yagi K."/>
            <person name="Yoshizaki F."/>
            <person name="Wada S."/>
            <person name="Zhang C."/>
            <person name="Hyatt P.D."/>
            <person name="Larimer F."/>
            <person name="Detter C."/>
            <person name="Doggett N."/>
            <person name="Glavina T."/>
            <person name="Hawkins T."/>
            <person name="Richardson P."/>
            <person name="Lucas S."/>
            <person name="Kohara Y."/>
            <person name="Levine M."/>
            <person name="Satoh N."/>
            <person name="Rokhsar D.S."/>
        </authorList>
    </citation>
    <scope>NUCLEOTIDE SEQUENCE [LARGE SCALE GENOMIC DNA]</scope>
</reference>
<sequence length="152" mass="17396">MKLFVMIMCVNYHIFVAESSKVNSNNDQVEKSPKFSKDVVFPPVPPEYWTADGECADNPTFVEDCPVWAEMGFCDNEEKGKQYVKWMRKHCMLSCKICEPTSQPLKIALKLCAGVLVLIWLAGFIRFPRVYSSRKCFKLLVSMGLATCIYFV</sequence>
<dbReference type="Proteomes" id="UP000008144">
    <property type="component" value="Unassembled WGS sequence"/>
</dbReference>
<dbReference type="Gene3D" id="1.10.10.1940">
    <property type="match status" value="1"/>
</dbReference>
<evidence type="ECO:0000259" key="3">
    <source>
        <dbReference type="PROSITE" id="PS51670"/>
    </source>
</evidence>
<name>H2XW40_CIOIN</name>
<dbReference type="Ensembl" id="ENSCINT00000034957.1">
    <property type="protein sequence ID" value="ENSCINP00000033874.1"/>
    <property type="gene ID" value="ENSCING00000018469.1"/>
</dbReference>
<feature type="chain" id="PRO_5014093523" evidence="2">
    <location>
        <begin position="20"/>
        <end position="152"/>
    </location>
</feature>
<feature type="signal peptide" evidence="2">
    <location>
        <begin position="1"/>
        <end position="19"/>
    </location>
</feature>
<dbReference type="HOGENOM" id="CLU_1721713_0_0_1"/>
<feature type="domain" description="ShKT" evidence="3">
    <location>
        <begin position="55"/>
        <end position="98"/>
    </location>
</feature>
<dbReference type="GeneTree" id="ENSGT00660000097255"/>
<evidence type="ECO:0000313" key="4">
    <source>
        <dbReference type="Ensembl" id="ENSCINP00000033874.1"/>
    </source>
</evidence>
<dbReference type="RefSeq" id="XP_002125150.1">
    <property type="nucleotide sequence ID" value="XM_002125114.5"/>
</dbReference>
<keyword evidence="2" id="KW-0732">Signal</keyword>
<gene>
    <name evidence="4" type="primary">LOC100185812</name>
</gene>
<protein>
    <submittedName>
        <fullName evidence="4">Uncharacterized LOC100185812</fullName>
    </submittedName>
</protein>
<accession>H2XW40</accession>
<dbReference type="AlphaFoldDB" id="H2XW40"/>
<dbReference type="OMA" id="EYWTADG"/>
<evidence type="ECO:0000256" key="1">
    <source>
        <dbReference type="PROSITE-ProRule" id="PRU01005"/>
    </source>
</evidence>
<dbReference type="KEGG" id="cin:100185812"/>
<dbReference type="PROSITE" id="PS51670">
    <property type="entry name" value="SHKT"/>
    <property type="match status" value="1"/>
</dbReference>
<comment type="caution">
    <text evidence="1">Lacks conserved residue(s) required for the propagation of feature annotation.</text>
</comment>
<keyword evidence="5" id="KW-1185">Reference proteome</keyword>
<proteinExistence type="predicted"/>
<organism evidence="4 5">
    <name type="scientific">Ciona intestinalis</name>
    <name type="common">Transparent sea squirt</name>
    <name type="synonym">Ascidia intestinalis</name>
    <dbReference type="NCBI Taxonomy" id="7719"/>
    <lineage>
        <taxon>Eukaryota</taxon>
        <taxon>Metazoa</taxon>
        <taxon>Chordata</taxon>
        <taxon>Tunicata</taxon>
        <taxon>Ascidiacea</taxon>
        <taxon>Phlebobranchia</taxon>
        <taxon>Cionidae</taxon>
        <taxon>Ciona</taxon>
    </lineage>
</organism>
<accession>A0A1W2W9W2</accession>
<evidence type="ECO:0000313" key="5">
    <source>
        <dbReference type="Proteomes" id="UP000008144"/>
    </source>
</evidence>
<dbReference type="Pfam" id="PF01549">
    <property type="entry name" value="ShK"/>
    <property type="match status" value="1"/>
</dbReference>
<dbReference type="InterPro" id="IPR003582">
    <property type="entry name" value="ShKT_dom"/>
</dbReference>
<dbReference type="GeneID" id="100185812"/>
<reference evidence="4" key="3">
    <citation type="submission" date="2025-09" db="UniProtKB">
        <authorList>
            <consortium name="Ensembl"/>
        </authorList>
    </citation>
    <scope>IDENTIFICATION</scope>
</reference>
<dbReference type="InParanoid" id="H2XW40"/>
<evidence type="ECO:0000256" key="2">
    <source>
        <dbReference type="SAM" id="SignalP"/>
    </source>
</evidence>
<reference evidence="4" key="2">
    <citation type="submission" date="2025-08" db="UniProtKB">
        <authorList>
            <consortium name="Ensembl"/>
        </authorList>
    </citation>
    <scope>IDENTIFICATION</scope>
</reference>